<dbReference type="RefSeq" id="WP_217326853.1">
    <property type="nucleotide sequence ID" value="NZ_JAHOEK010000028.1"/>
</dbReference>
<dbReference type="EMBL" id="JAHOEP010000029">
    <property type="protein sequence ID" value="MBV3408884.1"/>
    <property type="molecule type" value="Genomic_DNA"/>
</dbReference>
<dbReference type="Proteomes" id="UP001196316">
    <property type="component" value="Unassembled WGS sequence"/>
</dbReference>
<accession>A0AAW4N938</accession>
<evidence type="ECO:0000313" key="3">
    <source>
        <dbReference type="Proteomes" id="UP001196316"/>
    </source>
</evidence>
<protein>
    <submittedName>
        <fullName evidence="2">Uncharacterized protein</fullName>
    </submittedName>
</protein>
<evidence type="ECO:0000256" key="1">
    <source>
        <dbReference type="SAM" id="Phobius"/>
    </source>
</evidence>
<evidence type="ECO:0000313" key="2">
    <source>
        <dbReference type="EMBL" id="MBV3408884.1"/>
    </source>
</evidence>
<feature type="transmembrane region" description="Helical" evidence="1">
    <location>
        <begin position="94"/>
        <end position="121"/>
    </location>
</feature>
<reference evidence="2" key="1">
    <citation type="submission" date="2021-06" db="EMBL/GenBank/DDBJ databases">
        <title>Collection of gut derived symbiotic bacterial strains cultured from healthy donors.</title>
        <authorList>
            <person name="Lin H."/>
            <person name="Littmann E."/>
            <person name="Pamer E.G."/>
        </authorList>
    </citation>
    <scope>NUCLEOTIDE SEQUENCE</scope>
    <source>
        <strain evidence="2">MSK.21.60</strain>
    </source>
</reference>
<feature type="transmembrane region" description="Helical" evidence="1">
    <location>
        <begin position="65"/>
        <end position="82"/>
    </location>
</feature>
<keyword evidence="1" id="KW-0812">Transmembrane</keyword>
<dbReference type="AlphaFoldDB" id="A0AAW4N938"/>
<organism evidence="2 3">
    <name type="scientific">Segatella copri</name>
    <dbReference type="NCBI Taxonomy" id="165179"/>
    <lineage>
        <taxon>Bacteria</taxon>
        <taxon>Pseudomonadati</taxon>
        <taxon>Bacteroidota</taxon>
        <taxon>Bacteroidia</taxon>
        <taxon>Bacteroidales</taxon>
        <taxon>Prevotellaceae</taxon>
        <taxon>Segatella</taxon>
    </lineage>
</organism>
<keyword evidence="1" id="KW-1133">Transmembrane helix</keyword>
<gene>
    <name evidence="2" type="ORF">KSW80_10815</name>
</gene>
<sequence>MKLREPEKQILDDFEHKVTGKIAKYGNEPDFPKFENYGITRMELDDYLFDKQSILDMGGSKRSQLTIGGFITVLPVLVLSCFPDQSPVYDNGKMLATVIAVIIGLLLACFVKALLQMIIAYRVSHHKEPKMETFIKAVLFYEKRS</sequence>
<name>A0AAW4N938_9BACT</name>
<comment type="caution">
    <text evidence="2">The sequence shown here is derived from an EMBL/GenBank/DDBJ whole genome shotgun (WGS) entry which is preliminary data.</text>
</comment>
<proteinExistence type="predicted"/>
<keyword evidence="1" id="KW-0472">Membrane</keyword>